<dbReference type="EMBL" id="BNDW01000068">
    <property type="protein sequence ID" value="GHI25168.1"/>
    <property type="molecule type" value="Genomic_DNA"/>
</dbReference>
<dbReference type="Pfam" id="PF19698">
    <property type="entry name" value="DUF6197"/>
    <property type="match status" value="1"/>
</dbReference>
<proteinExistence type="predicted"/>
<dbReference type="Proteomes" id="UP001052739">
    <property type="component" value="Unassembled WGS sequence"/>
</dbReference>
<name>A0ABQ3PJJ6_9ACTN</name>
<accession>A0ABQ3PJJ6</accession>
<protein>
    <submittedName>
        <fullName evidence="1">Uncharacterized protein</fullName>
    </submittedName>
</protein>
<reference evidence="1" key="1">
    <citation type="submission" date="2024-05" db="EMBL/GenBank/DDBJ databases">
        <title>Whole genome shotgun sequence of Streptomyces hydrogenans NBRC 13475.</title>
        <authorList>
            <person name="Komaki H."/>
            <person name="Tamura T."/>
        </authorList>
    </citation>
    <scope>NUCLEOTIDE SEQUENCE</scope>
    <source>
        <strain evidence="1">NBRC 13475</strain>
    </source>
</reference>
<organism evidence="1 2">
    <name type="scientific">Streptomyces hydrogenans</name>
    <dbReference type="NCBI Taxonomy" id="1873719"/>
    <lineage>
        <taxon>Bacteria</taxon>
        <taxon>Bacillati</taxon>
        <taxon>Actinomycetota</taxon>
        <taxon>Actinomycetes</taxon>
        <taxon>Kitasatosporales</taxon>
        <taxon>Streptomycetaceae</taxon>
        <taxon>Streptomyces</taxon>
    </lineage>
</organism>
<evidence type="ECO:0000313" key="2">
    <source>
        <dbReference type="Proteomes" id="UP001052739"/>
    </source>
</evidence>
<comment type="caution">
    <text evidence="1">The sequence shown here is derived from an EMBL/GenBank/DDBJ whole genome shotgun (WGS) entry which is preliminary data.</text>
</comment>
<evidence type="ECO:0000313" key="1">
    <source>
        <dbReference type="EMBL" id="GHI25168.1"/>
    </source>
</evidence>
<gene>
    <name evidence="1" type="ORF">Shyd_65390</name>
</gene>
<dbReference type="InterPro" id="IPR045677">
    <property type="entry name" value="DUF6197"/>
</dbReference>
<dbReference type="RefSeq" id="WP_190222810.1">
    <property type="nucleotide sequence ID" value="NZ_BNBS01000020.1"/>
</dbReference>
<keyword evidence="2" id="KW-1185">Reference proteome</keyword>
<sequence length="145" mass="15977">MTPDDILDKALHILERDGWHQGGLAEYDTSNLDLNLDDYDPGEIDDEEEMDYLHWQSMRNAPVCAVGALNRAATGEANGISRLLTFDEAEVLRGVIAQASRRLYEAAGIDSGVSSIPEWNDSKDTTKEDVILAFKRAWHGEGTGA</sequence>